<gene>
    <name evidence="2" type="ORF">IAB94_03855</name>
</gene>
<protein>
    <submittedName>
        <fullName evidence="2">Uncharacterized protein</fullName>
    </submittedName>
</protein>
<sequence>MKKFKYSFPRLTLILIIVGMAVCLAGFILNLYVCITDGVSYAVNPAIPLVLYILMFAVTIGAGGLLVSILVSSYYSVDGKHIKTAFGFIRSSYNVKDVDVIVLDRETDKLLVYMKDESSIVIVIKSNLYTDFVQAVLEVNPAVEYAIQSVENTPDDKDKKK</sequence>
<keyword evidence="1" id="KW-0812">Transmembrane</keyword>
<reference evidence="2" key="1">
    <citation type="submission" date="2020-10" db="EMBL/GenBank/DDBJ databases">
        <authorList>
            <person name="Gilroy R."/>
        </authorList>
    </citation>
    <scope>NUCLEOTIDE SEQUENCE</scope>
    <source>
        <strain evidence="2">ChiW16-3235</strain>
    </source>
</reference>
<proteinExistence type="predicted"/>
<name>A0A9D1E6U4_9FIRM</name>
<reference evidence="2" key="2">
    <citation type="journal article" date="2021" name="PeerJ">
        <title>Extensive microbial diversity within the chicken gut microbiome revealed by metagenomics and culture.</title>
        <authorList>
            <person name="Gilroy R."/>
            <person name="Ravi A."/>
            <person name="Getino M."/>
            <person name="Pursley I."/>
            <person name="Horton D.L."/>
            <person name="Alikhan N.F."/>
            <person name="Baker D."/>
            <person name="Gharbi K."/>
            <person name="Hall N."/>
            <person name="Watson M."/>
            <person name="Adriaenssens E.M."/>
            <person name="Foster-Nyarko E."/>
            <person name="Jarju S."/>
            <person name="Secka A."/>
            <person name="Antonio M."/>
            <person name="Oren A."/>
            <person name="Chaudhuri R.R."/>
            <person name="La Ragione R."/>
            <person name="Hildebrand F."/>
            <person name="Pallen M.J."/>
        </authorList>
    </citation>
    <scope>NUCLEOTIDE SEQUENCE</scope>
    <source>
        <strain evidence="2">ChiW16-3235</strain>
    </source>
</reference>
<feature type="transmembrane region" description="Helical" evidence="1">
    <location>
        <begin position="12"/>
        <end position="33"/>
    </location>
</feature>
<comment type="caution">
    <text evidence="2">The sequence shown here is derived from an EMBL/GenBank/DDBJ whole genome shotgun (WGS) entry which is preliminary data.</text>
</comment>
<evidence type="ECO:0000313" key="3">
    <source>
        <dbReference type="Proteomes" id="UP000823913"/>
    </source>
</evidence>
<accession>A0A9D1E6U4</accession>
<dbReference type="Proteomes" id="UP000823913">
    <property type="component" value="Unassembled WGS sequence"/>
</dbReference>
<keyword evidence="1" id="KW-0472">Membrane</keyword>
<dbReference type="AlphaFoldDB" id="A0A9D1E6U4"/>
<evidence type="ECO:0000256" key="1">
    <source>
        <dbReference type="SAM" id="Phobius"/>
    </source>
</evidence>
<feature type="transmembrane region" description="Helical" evidence="1">
    <location>
        <begin position="45"/>
        <end position="71"/>
    </location>
</feature>
<dbReference type="EMBL" id="DVHK01000081">
    <property type="protein sequence ID" value="HIR67169.1"/>
    <property type="molecule type" value="Genomic_DNA"/>
</dbReference>
<keyword evidence="1" id="KW-1133">Transmembrane helix</keyword>
<evidence type="ECO:0000313" key="2">
    <source>
        <dbReference type="EMBL" id="HIR67169.1"/>
    </source>
</evidence>
<organism evidence="2 3">
    <name type="scientific">Candidatus Coproplasma avicola</name>
    <dbReference type="NCBI Taxonomy" id="2840744"/>
    <lineage>
        <taxon>Bacteria</taxon>
        <taxon>Bacillati</taxon>
        <taxon>Bacillota</taxon>
        <taxon>Clostridia</taxon>
        <taxon>Eubacteriales</taxon>
        <taxon>Candidatus Coproplasma</taxon>
    </lineage>
</organism>